<dbReference type="RefSeq" id="WP_167926370.1">
    <property type="nucleotide sequence ID" value="NZ_JAATVY010000011.1"/>
</dbReference>
<dbReference type="InterPro" id="IPR039672">
    <property type="entry name" value="MFS_2"/>
</dbReference>
<feature type="transmembrane region" description="Helical" evidence="2">
    <location>
        <begin position="127"/>
        <end position="148"/>
    </location>
</feature>
<dbReference type="NCBIfam" id="TIGR00792">
    <property type="entry name" value="gph"/>
    <property type="match status" value="1"/>
</dbReference>
<feature type="transmembrane region" description="Helical" evidence="2">
    <location>
        <begin position="173"/>
        <end position="199"/>
    </location>
</feature>
<keyword evidence="2" id="KW-1133">Transmembrane helix</keyword>
<feature type="transmembrane region" description="Helical" evidence="2">
    <location>
        <begin position="238"/>
        <end position="256"/>
    </location>
</feature>
<keyword evidence="2" id="KW-0812">Transmembrane</keyword>
<dbReference type="InterPro" id="IPR001927">
    <property type="entry name" value="Na/Gal_symport"/>
</dbReference>
<protein>
    <submittedName>
        <fullName evidence="3">MFS transporter</fullName>
    </submittedName>
</protein>
<name>A0ABX0XZW1_9ACTN</name>
<comment type="caution">
    <text evidence="3">The sequence shown here is derived from an EMBL/GenBank/DDBJ whole genome shotgun (WGS) entry which is preliminary data.</text>
</comment>
<dbReference type="PANTHER" id="PTHR11328">
    <property type="entry name" value="MAJOR FACILITATOR SUPERFAMILY DOMAIN-CONTAINING PROTEIN"/>
    <property type="match status" value="1"/>
</dbReference>
<feature type="transmembrane region" description="Helical" evidence="2">
    <location>
        <begin position="54"/>
        <end position="76"/>
    </location>
</feature>
<feature type="transmembrane region" description="Helical" evidence="2">
    <location>
        <begin position="315"/>
        <end position="336"/>
    </location>
</feature>
<proteinExistence type="predicted"/>
<dbReference type="EMBL" id="JAATVY010000011">
    <property type="protein sequence ID" value="NJC71351.1"/>
    <property type="molecule type" value="Genomic_DNA"/>
</dbReference>
<dbReference type="Pfam" id="PF13347">
    <property type="entry name" value="MFS_2"/>
    <property type="match status" value="1"/>
</dbReference>
<feature type="region of interest" description="Disordered" evidence="1">
    <location>
        <begin position="391"/>
        <end position="411"/>
    </location>
</feature>
<accession>A0ABX0XZW1</accession>
<feature type="transmembrane region" description="Helical" evidence="2">
    <location>
        <begin position="262"/>
        <end position="285"/>
    </location>
</feature>
<dbReference type="Proteomes" id="UP000722989">
    <property type="component" value="Unassembled WGS sequence"/>
</dbReference>
<keyword evidence="4" id="KW-1185">Reference proteome</keyword>
<evidence type="ECO:0000256" key="2">
    <source>
        <dbReference type="SAM" id="Phobius"/>
    </source>
</evidence>
<sequence length="411" mass="43412">MGRRHRPARRPEVDKTSTRWGKFRPYLLFGSLPLLFLGVALFSVPGGLSTTGKLVYAYVTYTLWGLSYSFVNIPYGSLAAAMTQDPDERSRLSSSRVVSSNLTILALAAIVAPLIQTSNNLQRSLTILMAIFLVVGFGLYLWCFFTSLEQVQREEEKVGLRESLAMLGHNRPLILLSLSGLLFLGGMFTLQTLAVYYARDVLGSGGYYVVLTVAQTVGMIAAAALAPKAVESVGKKTVYILGGVVTVVGGVALAVAPGSVPVIGIVCFAVLGLGLGTINTIIWAMEADTVDYGEWRTGVRAEGTIYSVLSFTRKVGQGVGGAAAAYALGLGGYIAGARVQPRGAITTIRLGAGALTAAFVALAILIILAYPITEKVLRGMVTELAQRRAAEVPPAPGGAATPAKPVTQRPR</sequence>
<evidence type="ECO:0000313" key="4">
    <source>
        <dbReference type="Proteomes" id="UP000722989"/>
    </source>
</evidence>
<dbReference type="SUPFAM" id="SSF103473">
    <property type="entry name" value="MFS general substrate transporter"/>
    <property type="match status" value="1"/>
</dbReference>
<evidence type="ECO:0000313" key="3">
    <source>
        <dbReference type="EMBL" id="NJC71351.1"/>
    </source>
</evidence>
<feature type="transmembrane region" description="Helical" evidence="2">
    <location>
        <begin position="348"/>
        <end position="370"/>
    </location>
</feature>
<feature type="transmembrane region" description="Helical" evidence="2">
    <location>
        <begin position="97"/>
        <end position="115"/>
    </location>
</feature>
<reference evidence="3 4" key="1">
    <citation type="submission" date="2020-03" db="EMBL/GenBank/DDBJ databases">
        <title>WGS of the type strain of Planosporangium spp.</title>
        <authorList>
            <person name="Thawai C."/>
        </authorList>
    </citation>
    <scope>NUCLEOTIDE SEQUENCE [LARGE SCALE GENOMIC DNA]</scope>
    <source>
        <strain evidence="3 4">TBRC 5610</strain>
    </source>
</reference>
<feature type="transmembrane region" description="Helical" evidence="2">
    <location>
        <begin position="26"/>
        <end position="48"/>
    </location>
</feature>
<dbReference type="Gene3D" id="1.20.1250.20">
    <property type="entry name" value="MFS general substrate transporter like domains"/>
    <property type="match status" value="2"/>
</dbReference>
<gene>
    <name evidence="3" type="ORF">HC031_16745</name>
</gene>
<feature type="compositionally biased region" description="Low complexity" evidence="1">
    <location>
        <begin position="397"/>
        <end position="411"/>
    </location>
</feature>
<dbReference type="InterPro" id="IPR036259">
    <property type="entry name" value="MFS_trans_sf"/>
</dbReference>
<dbReference type="PANTHER" id="PTHR11328:SF24">
    <property type="entry name" value="MAJOR FACILITATOR SUPERFAMILY (MFS) PROFILE DOMAIN-CONTAINING PROTEIN"/>
    <property type="match status" value="1"/>
</dbReference>
<keyword evidence="2" id="KW-0472">Membrane</keyword>
<feature type="transmembrane region" description="Helical" evidence="2">
    <location>
        <begin position="205"/>
        <end position="226"/>
    </location>
</feature>
<evidence type="ECO:0000256" key="1">
    <source>
        <dbReference type="SAM" id="MobiDB-lite"/>
    </source>
</evidence>
<organism evidence="3 4">
    <name type="scientific">Planosporangium thailandense</name>
    <dbReference type="NCBI Taxonomy" id="765197"/>
    <lineage>
        <taxon>Bacteria</taxon>
        <taxon>Bacillati</taxon>
        <taxon>Actinomycetota</taxon>
        <taxon>Actinomycetes</taxon>
        <taxon>Micromonosporales</taxon>
        <taxon>Micromonosporaceae</taxon>
        <taxon>Planosporangium</taxon>
    </lineage>
</organism>